<dbReference type="EMBL" id="JASPKZ010000419">
    <property type="protein sequence ID" value="KAJ9600477.1"/>
    <property type="molecule type" value="Genomic_DNA"/>
</dbReference>
<gene>
    <name evidence="1" type="ORF">L9F63_009247</name>
</gene>
<feature type="non-terminal residue" evidence="1">
    <location>
        <position position="1"/>
    </location>
</feature>
<accession>A0AAD8ESV3</accession>
<proteinExistence type="predicted"/>
<keyword evidence="2" id="KW-1185">Reference proteome</keyword>
<organism evidence="1 2">
    <name type="scientific">Diploptera punctata</name>
    <name type="common">Pacific beetle cockroach</name>
    <dbReference type="NCBI Taxonomy" id="6984"/>
    <lineage>
        <taxon>Eukaryota</taxon>
        <taxon>Metazoa</taxon>
        <taxon>Ecdysozoa</taxon>
        <taxon>Arthropoda</taxon>
        <taxon>Hexapoda</taxon>
        <taxon>Insecta</taxon>
        <taxon>Pterygota</taxon>
        <taxon>Neoptera</taxon>
        <taxon>Polyneoptera</taxon>
        <taxon>Dictyoptera</taxon>
        <taxon>Blattodea</taxon>
        <taxon>Blaberoidea</taxon>
        <taxon>Blaberidae</taxon>
        <taxon>Diplopterinae</taxon>
        <taxon>Diploptera</taxon>
    </lineage>
</organism>
<reference evidence="1" key="2">
    <citation type="submission" date="2023-05" db="EMBL/GenBank/DDBJ databases">
        <authorList>
            <person name="Fouks B."/>
        </authorList>
    </citation>
    <scope>NUCLEOTIDE SEQUENCE</scope>
    <source>
        <strain evidence="1">Stay&amp;Tobe</strain>
        <tissue evidence="1">Testes</tissue>
    </source>
</reference>
<name>A0AAD8ESV3_DIPPU</name>
<protein>
    <submittedName>
        <fullName evidence="1">Uncharacterized protein</fullName>
    </submittedName>
</protein>
<dbReference type="AlphaFoldDB" id="A0AAD8ESV3"/>
<sequence length="54" mass="5818">SLLAFASPNIQYVPTFKAMSRKILTGAETSGRIARTITISVDLSFFSNSVQHSG</sequence>
<comment type="caution">
    <text evidence="1">The sequence shown here is derived from an EMBL/GenBank/DDBJ whole genome shotgun (WGS) entry which is preliminary data.</text>
</comment>
<dbReference type="Proteomes" id="UP001233999">
    <property type="component" value="Unassembled WGS sequence"/>
</dbReference>
<evidence type="ECO:0000313" key="2">
    <source>
        <dbReference type="Proteomes" id="UP001233999"/>
    </source>
</evidence>
<reference evidence="1" key="1">
    <citation type="journal article" date="2023" name="IScience">
        <title>Live-bearing cockroach genome reveals convergent evolutionary mechanisms linked to viviparity in insects and beyond.</title>
        <authorList>
            <person name="Fouks B."/>
            <person name="Harrison M.C."/>
            <person name="Mikhailova A.A."/>
            <person name="Marchal E."/>
            <person name="English S."/>
            <person name="Carruthers M."/>
            <person name="Jennings E.C."/>
            <person name="Chiamaka E.L."/>
            <person name="Frigard R.A."/>
            <person name="Pippel M."/>
            <person name="Attardo G.M."/>
            <person name="Benoit J.B."/>
            <person name="Bornberg-Bauer E."/>
            <person name="Tobe S.S."/>
        </authorList>
    </citation>
    <scope>NUCLEOTIDE SEQUENCE</scope>
    <source>
        <strain evidence="1">Stay&amp;Tobe</strain>
    </source>
</reference>
<evidence type="ECO:0000313" key="1">
    <source>
        <dbReference type="EMBL" id="KAJ9600477.1"/>
    </source>
</evidence>
<feature type="non-terminal residue" evidence="1">
    <location>
        <position position="54"/>
    </location>
</feature>